<dbReference type="AlphaFoldDB" id="A0AAW2RC22"/>
<dbReference type="EMBL" id="JACGWJ010000013">
    <property type="protein sequence ID" value="KAL0377634.1"/>
    <property type="molecule type" value="Genomic_DNA"/>
</dbReference>
<proteinExistence type="predicted"/>
<protein>
    <submittedName>
        <fullName evidence="1">Uncharacterized protein</fullName>
    </submittedName>
</protein>
<name>A0AAW2RC22_SESRA</name>
<evidence type="ECO:0000313" key="1">
    <source>
        <dbReference type="EMBL" id="KAL0377634.1"/>
    </source>
</evidence>
<reference evidence="1" key="2">
    <citation type="journal article" date="2024" name="Plant">
        <title>Genomic evolution and insights into agronomic trait innovations of Sesamum species.</title>
        <authorList>
            <person name="Miao H."/>
            <person name="Wang L."/>
            <person name="Qu L."/>
            <person name="Liu H."/>
            <person name="Sun Y."/>
            <person name="Le M."/>
            <person name="Wang Q."/>
            <person name="Wei S."/>
            <person name="Zheng Y."/>
            <person name="Lin W."/>
            <person name="Duan Y."/>
            <person name="Cao H."/>
            <person name="Xiong S."/>
            <person name="Wang X."/>
            <person name="Wei L."/>
            <person name="Li C."/>
            <person name="Ma Q."/>
            <person name="Ju M."/>
            <person name="Zhao R."/>
            <person name="Li G."/>
            <person name="Mu C."/>
            <person name="Tian Q."/>
            <person name="Mei H."/>
            <person name="Zhang T."/>
            <person name="Gao T."/>
            <person name="Zhang H."/>
        </authorList>
    </citation>
    <scope>NUCLEOTIDE SEQUENCE</scope>
    <source>
        <strain evidence="1">G02</strain>
    </source>
</reference>
<accession>A0AAW2RC22</accession>
<comment type="caution">
    <text evidence="1">The sequence shown here is derived from an EMBL/GenBank/DDBJ whole genome shotgun (WGS) entry which is preliminary data.</text>
</comment>
<gene>
    <name evidence="1" type="ORF">Sradi_3068900</name>
</gene>
<reference evidence="1" key="1">
    <citation type="submission" date="2020-06" db="EMBL/GenBank/DDBJ databases">
        <authorList>
            <person name="Li T."/>
            <person name="Hu X."/>
            <person name="Zhang T."/>
            <person name="Song X."/>
            <person name="Zhang H."/>
            <person name="Dai N."/>
            <person name="Sheng W."/>
            <person name="Hou X."/>
            <person name="Wei L."/>
        </authorList>
    </citation>
    <scope>NUCLEOTIDE SEQUENCE</scope>
    <source>
        <strain evidence="1">G02</strain>
        <tissue evidence="1">Leaf</tissue>
    </source>
</reference>
<organism evidence="1">
    <name type="scientific">Sesamum radiatum</name>
    <name type="common">Black benniseed</name>
    <dbReference type="NCBI Taxonomy" id="300843"/>
    <lineage>
        <taxon>Eukaryota</taxon>
        <taxon>Viridiplantae</taxon>
        <taxon>Streptophyta</taxon>
        <taxon>Embryophyta</taxon>
        <taxon>Tracheophyta</taxon>
        <taxon>Spermatophyta</taxon>
        <taxon>Magnoliopsida</taxon>
        <taxon>eudicotyledons</taxon>
        <taxon>Gunneridae</taxon>
        <taxon>Pentapetalae</taxon>
        <taxon>asterids</taxon>
        <taxon>lamiids</taxon>
        <taxon>Lamiales</taxon>
        <taxon>Pedaliaceae</taxon>
        <taxon>Sesamum</taxon>
    </lineage>
</organism>
<sequence>MRLFKLPADCSRFPFQRDLGTDDVMESATSVSLRADSTIAASGNNPIMVEEDTLLHLYNTVAMVAQPFQY</sequence>